<dbReference type="Gene3D" id="3.40.630.30">
    <property type="match status" value="1"/>
</dbReference>
<comment type="caution">
    <text evidence="4">The sequence shown here is derived from an EMBL/GenBank/DDBJ whole genome shotgun (WGS) entry which is preliminary data.</text>
</comment>
<reference evidence="4 5" key="1">
    <citation type="submission" date="2023-08" db="EMBL/GenBank/DDBJ databases">
        <title>Annotated Genome Sequence of Vanrija albida AlHP1.</title>
        <authorList>
            <person name="Herzog R."/>
        </authorList>
    </citation>
    <scope>NUCLEOTIDE SEQUENCE [LARGE SCALE GENOMIC DNA]</scope>
    <source>
        <strain evidence="4 5">AlHP1</strain>
    </source>
</reference>
<evidence type="ECO:0000256" key="2">
    <source>
        <dbReference type="ARBA" id="ARBA00023315"/>
    </source>
</evidence>
<proteinExistence type="predicted"/>
<dbReference type="RefSeq" id="XP_069213442.1">
    <property type="nucleotide sequence ID" value="XM_069349898.1"/>
</dbReference>
<dbReference type="PANTHER" id="PTHR10545">
    <property type="entry name" value="DIAMINE N-ACETYLTRANSFERASE"/>
    <property type="match status" value="1"/>
</dbReference>
<dbReference type="InterPro" id="IPR000182">
    <property type="entry name" value="GNAT_dom"/>
</dbReference>
<feature type="domain" description="N-acetyltransferase" evidence="3">
    <location>
        <begin position="3"/>
        <end position="156"/>
    </location>
</feature>
<keyword evidence="2" id="KW-0012">Acyltransferase</keyword>
<protein>
    <recommendedName>
        <fullName evidence="3">N-acetyltransferase domain-containing protein</fullName>
    </recommendedName>
</protein>
<dbReference type="PROSITE" id="PS51186">
    <property type="entry name" value="GNAT"/>
    <property type="match status" value="1"/>
</dbReference>
<dbReference type="CDD" id="cd04301">
    <property type="entry name" value="NAT_SF"/>
    <property type="match status" value="1"/>
</dbReference>
<evidence type="ECO:0000313" key="5">
    <source>
        <dbReference type="Proteomes" id="UP001565368"/>
    </source>
</evidence>
<dbReference type="InterPro" id="IPR051016">
    <property type="entry name" value="Diverse_Substrate_AcTransf"/>
</dbReference>
<dbReference type="SUPFAM" id="SSF55729">
    <property type="entry name" value="Acyl-CoA N-acyltransferases (Nat)"/>
    <property type="match status" value="1"/>
</dbReference>
<dbReference type="InterPro" id="IPR016181">
    <property type="entry name" value="Acyl_CoA_acyltransferase"/>
</dbReference>
<evidence type="ECO:0000259" key="3">
    <source>
        <dbReference type="PROSITE" id="PS51186"/>
    </source>
</evidence>
<dbReference type="PANTHER" id="PTHR10545:SF29">
    <property type="entry name" value="GH14572P-RELATED"/>
    <property type="match status" value="1"/>
</dbReference>
<evidence type="ECO:0000256" key="1">
    <source>
        <dbReference type="ARBA" id="ARBA00022679"/>
    </source>
</evidence>
<sequence>MAVTVRAVTAADEAQWRARWEKYNVFYKRTIPENVTANTWRRFLDPAVPSYAAVAVDDEAPADANIIGFVTFLPHMFTGSVEDQVYLGDLYVDDEARNAGAGRKLIEYVYDWARQHDIYSVYWHTQHFNHRAQLLYTKVAAKTDFVQYAKPIKGEK</sequence>
<keyword evidence="1" id="KW-0808">Transferase</keyword>
<dbReference type="EMBL" id="JBBXJM010000001">
    <property type="protein sequence ID" value="KAL1413498.1"/>
    <property type="molecule type" value="Genomic_DNA"/>
</dbReference>
<keyword evidence="5" id="KW-1185">Reference proteome</keyword>
<gene>
    <name evidence="4" type="ORF">Q8F55_001272</name>
</gene>
<organism evidence="4 5">
    <name type="scientific">Vanrija albida</name>
    <dbReference type="NCBI Taxonomy" id="181172"/>
    <lineage>
        <taxon>Eukaryota</taxon>
        <taxon>Fungi</taxon>
        <taxon>Dikarya</taxon>
        <taxon>Basidiomycota</taxon>
        <taxon>Agaricomycotina</taxon>
        <taxon>Tremellomycetes</taxon>
        <taxon>Trichosporonales</taxon>
        <taxon>Trichosporonaceae</taxon>
        <taxon>Vanrija</taxon>
    </lineage>
</organism>
<dbReference type="Proteomes" id="UP001565368">
    <property type="component" value="Unassembled WGS sequence"/>
</dbReference>
<dbReference type="GeneID" id="95982315"/>
<dbReference type="Pfam" id="PF00583">
    <property type="entry name" value="Acetyltransf_1"/>
    <property type="match status" value="1"/>
</dbReference>
<name>A0ABR3QFJ9_9TREE</name>
<accession>A0ABR3QFJ9</accession>
<evidence type="ECO:0000313" key="4">
    <source>
        <dbReference type="EMBL" id="KAL1413498.1"/>
    </source>
</evidence>